<dbReference type="InterPro" id="IPR001841">
    <property type="entry name" value="Znf_RING"/>
</dbReference>
<gene>
    <name evidence="10" type="primary">LOC108989369</name>
</gene>
<dbReference type="EC" id="2.3.2.27" evidence="2"/>
<protein>
    <recommendedName>
        <fullName evidence="2">RING-type E3 ubiquitin transferase</fullName>
        <ecNumber evidence="2">2.3.2.27</ecNumber>
    </recommendedName>
</protein>
<dbReference type="GO" id="GO:0008270">
    <property type="term" value="F:zinc ion binding"/>
    <property type="evidence" value="ECO:0007669"/>
    <property type="project" value="UniProtKB-KW"/>
</dbReference>
<comment type="catalytic activity">
    <reaction evidence="1">
        <text>S-ubiquitinyl-[E2 ubiquitin-conjugating enzyme]-L-cysteine + [acceptor protein]-L-lysine = [E2 ubiquitin-conjugating enzyme]-L-cysteine + N(6)-ubiquitinyl-[acceptor protein]-L-lysine.</text>
        <dbReference type="EC" id="2.3.2.27"/>
    </reaction>
</comment>
<dbReference type="Gramene" id="Jr16_13080_p1">
    <property type="protein sequence ID" value="cds.Jr16_13080_p1"/>
    <property type="gene ID" value="Jr16_13080"/>
</dbReference>
<dbReference type="SUPFAM" id="SSF57850">
    <property type="entry name" value="RING/U-box"/>
    <property type="match status" value="1"/>
</dbReference>
<evidence type="ECO:0000256" key="3">
    <source>
        <dbReference type="ARBA" id="ARBA00022679"/>
    </source>
</evidence>
<evidence type="ECO:0000256" key="4">
    <source>
        <dbReference type="ARBA" id="ARBA00022723"/>
    </source>
</evidence>
<evidence type="ECO:0000256" key="5">
    <source>
        <dbReference type="ARBA" id="ARBA00022771"/>
    </source>
</evidence>
<dbReference type="AlphaFoldDB" id="A0A2I4EGF2"/>
<evidence type="ECO:0000256" key="8">
    <source>
        <dbReference type="SAM" id="MobiDB-lite"/>
    </source>
</evidence>
<evidence type="ECO:0000256" key="1">
    <source>
        <dbReference type="ARBA" id="ARBA00000900"/>
    </source>
</evidence>
<keyword evidence="7" id="KW-0862">Zinc</keyword>
<dbReference type="SMART" id="SM00184">
    <property type="entry name" value="RING"/>
    <property type="match status" value="1"/>
</dbReference>
<feature type="region of interest" description="Disordered" evidence="8">
    <location>
        <begin position="55"/>
        <end position="74"/>
    </location>
</feature>
<dbReference type="PANTHER" id="PTHR46463">
    <property type="entry name" value="ZINC FINGER, RING/FYVE/PHD-TYPE"/>
    <property type="match status" value="1"/>
</dbReference>
<organism evidence="9 10">
    <name type="scientific">Juglans regia</name>
    <name type="common">English walnut</name>
    <dbReference type="NCBI Taxonomy" id="51240"/>
    <lineage>
        <taxon>Eukaryota</taxon>
        <taxon>Viridiplantae</taxon>
        <taxon>Streptophyta</taxon>
        <taxon>Embryophyta</taxon>
        <taxon>Tracheophyta</taxon>
        <taxon>Spermatophyta</taxon>
        <taxon>Magnoliopsida</taxon>
        <taxon>eudicotyledons</taxon>
        <taxon>Gunneridae</taxon>
        <taxon>Pentapetalae</taxon>
        <taxon>rosids</taxon>
        <taxon>fabids</taxon>
        <taxon>Fagales</taxon>
        <taxon>Juglandaceae</taxon>
        <taxon>Juglans</taxon>
    </lineage>
</organism>
<evidence type="ECO:0000256" key="6">
    <source>
        <dbReference type="ARBA" id="ARBA00022786"/>
    </source>
</evidence>
<accession>A0A2I4EGF2</accession>
<keyword evidence="4" id="KW-0479">Metal-binding</keyword>
<dbReference type="InterPro" id="IPR013083">
    <property type="entry name" value="Znf_RING/FYVE/PHD"/>
</dbReference>
<keyword evidence="6" id="KW-0833">Ubl conjugation pathway</keyword>
<feature type="compositionally biased region" description="Polar residues" evidence="8">
    <location>
        <begin position="55"/>
        <end position="66"/>
    </location>
</feature>
<evidence type="ECO:0000313" key="9">
    <source>
        <dbReference type="Proteomes" id="UP000235220"/>
    </source>
</evidence>
<dbReference type="RefSeq" id="XP_018818479.2">
    <property type="nucleotide sequence ID" value="XM_018962934.2"/>
</dbReference>
<dbReference type="OrthoDB" id="8062037at2759"/>
<dbReference type="STRING" id="51240.A0A2I4EGF2"/>
<evidence type="ECO:0000313" key="10">
    <source>
        <dbReference type="RefSeq" id="XP_018818479.2"/>
    </source>
</evidence>
<keyword evidence="9" id="KW-1185">Reference proteome</keyword>
<dbReference type="GO" id="GO:0004842">
    <property type="term" value="F:ubiquitin-protein transferase activity"/>
    <property type="evidence" value="ECO:0000318"/>
    <property type="project" value="GO_Central"/>
</dbReference>
<dbReference type="Pfam" id="PF13639">
    <property type="entry name" value="zf-RING_2"/>
    <property type="match status" value="1"/>
</dbReference>
<name>A0A2I4EGF2_JUGRE</name>
<sequence length="209" mass="22991">MESFFCCFHDKDDPGETANVSSQGNCTCPLCFTCNSFSKFAAFFRGGHEMHALHSSSQEAASSTPNGAPAYTEPATILSLPGTLASNTDYRSSNLQQDELVKGLNKGKGDLSIHSELSSSTHTGEELSTDSSLKFSLENTKAGDLHDDRALPEDHEDICPICLEEYIPENPKILTQCSHHYHLSCIYEWMERSETCPVCCQVLILDETN</sequence>
<dbReference type="Proteomes" id="UP000235220">
    <property type="component" value="Chromosome 16"/>
</dbReference>
<dbReference type="GeneID" id="108989369"/>
<dbReference type="Gene3D" id="3.30.40.10">
    <property type="entry name" value="Zinc/RING finger domain, C3HC4 (zinc finger)"/>
    <property type="match status" value="1"/>
</dbReference>
<proteinExistence type="predicted"/>
<keyword evidence="3" id="KW-0808">Transferase</keyword>
<keyword evidence="5" id="KW-0863">Zinc-finger</keyword>
<dbReference type="KEGG" id="jre:108989369"/>
<evidence type="ECO:0000256" key="7">
    <source>
        <dbReference type="ARBA" id="ARBA00022833"/>
    </source>
</evidence>
<dbReference type="PROSITE" id="PS50089">
    <property type="entry name" value="ZF_RING_2"/>
    <property type="match status" value="1"/>
</dbReference>
<dbReference type="PANTHER" id="PTHR46463:SF90">
    <property type="entry name" value="ANAPHASE-PROMOTING COMPLEX SUBUNIT 11 RING-H2 FINGER PROTEIN"/>
    <property type="match status" value="1"/>
</dbReference>
<evidence type="ECO:0000256" key="2">
    <source>
        <dbReference type="ARBA" id="ARBA00012483"/>
    </source>
</evidence>
<dbReference type="GO" id="GO:0061630">
    <property type="term" value="F:ubiquitin protein ligase activity"/>
    <property type="evidence" value="ECO:0007669"/>
    <property type="project" value="UniProtKB-EC"/>
</dbReference>
<reference evidence="10" key="1">
    <citation type="submission" date="2025-08" db="UniProtKB">
        <authorList>
            <consortium name="RefSeq"/>
        </authorList>
    </citation>
    <scope>IDENTIFICATION</scope>
    <source>
        <tissue evidence="10">Leaves</tissue>
    </source>
</reference>